<evidence type="ECO:0000256" key="3">
    <source>
        <dbReference type="ARBA" id="ARBA00004370"/>
    </source>
</evidence>
<dbReference type="Proteomes" id="UP001175000">
    <property type="component" value="Unassembled WGS sequence"/>
</dbReference>
<evidence type="ECO:0000256" key="7">
    <source>
        <dbReference type="ARBA" id="ARBA00023136"/>
    </source>
</evidence>
<dbReference type="EMBL" id="JAULSU010000007">
    <property type="protein sequence ID" value="KAK0611365.1"/>
    <property type="molecule type" value="Genomic_DNA"/>
</dbReference>
<gene>
    <name evidence="11" type="ORF">B0T14DRAFT_530231</name>
</gene>
<evidence type="ECO:0000256" key="8">
    <source>
        <dbReference type="RuleBase" id="RU365011"/>
    </source>
</evidence>
<dbReference type="EC" id="3.1.-.-" evidence="8"/>
<keyword evidence="5 8" id="KW-0256">Endoplasmic reticulum</keyword>
<dbReference type="InterPro" id="IPR052374">
    <property type="entry name" value="SERAC1"/>
</dbReference>
<dbReference type="GO" id="GO:0005789">
    <property type="term" value="C:endoplasmic reticulum membrane"/>
    <property type="evidence" value="ECO:0007669"/>
    <property type="project" value="UniProtKB-SubCell"/>
</dbReference>
<keyword evidence="6" id="KW-0496">Mitochondrion</keyword>
<dbReference type="AlphaFoldDB" id="A0AA39WBZ8"/>
<dbReference type="GO" id="GO:0015031">
    <property type="term" value="P:protein transport"/>
    <property type="evidence" value="ECO:0007669"/>
    <property type="project" value="UniProtKB-KW"/>
</dbReference>
<comment type="caution">
    <text evidence="11">The sequence shown here is derived from an EMBL/GenBank/DDBJ whole genome shotgun (WGS) entry which is preliminary data.</text>
</comment>
<keyword evidence="7 8" id="KW-0472">Membrane</keyword>
<evidence type="ECO:0000259" key="10">
    <source>
        <dbReference type="Pfam" id="PF07819"/>
    </source>
</evidence>
<dbReference type="PANTHER" id="PTHR48182">
    <property type="entry name" value="PROTEIN SERAC1"/>
    <property type="match status" value="1"/>
</dbReference>
<comment type="similarity">
    <text evidence="8">Belongs to the GPI inositol-deacylase family.</text>
</comment>
<feature type="compositionally biased region" description="Polar residues" evidence="9">
    <location>
        <begin position="319"/>
        <end position="329"/>
    </location>
</feature>
<evidence type="ECO:0000256" key="9">
    <source>
        <dbReference type="SAM" id="MobiDB-lite"/>
    </source>
</evidence>
<accession>A0AA39WBZ8</accession>
<keyword evidence="8" id="KW-0813">Transport</keyword>
<comment type="subcellular location">
    <subcellularLocation>
        <location evidence="8">Endoplasmic reticulum membrane</location>
    </subcellularLocation>
    <subcellularLocation>
        <location evidence="3">Membrane</location>
    </subcellularLocation>
    <subcellularLocation>
        <location evidence="2">Mitochondrion</location>
    </subcellularLocation>
</comment>
<dbReference type="Gene3D" id="3.40.50.1820">
    <property type="entry name" value="alpha/beta hydrolase"/>
    <property type="match status" value="1"/>
</dbReference>
<dbReference type="InterPro" id="IPR029058">
    <property type="entry name" value="AB_hydrolase_fold"/>
</dbReference>
<evidence type="ECO:0000256" key="1">
    <source>
        <dbReference type="ARBA" id="ARBA00003496"/>
    </source>
</evidence>
<feature type="domain" description="GPI inositol-deacylase PGAP1-like alpha/beta" evidence="10">
    <location>
        <begin position="115"/>
        <end position="190"/>
    </location>
</feature>
<dbReference type="SUPFAM" id="SSF53474">
    <property type="entry name" value="alpha/beta-Hydrolases"/>
    <property type="match status" value="1"/>
</dbReference>
<proteinExistence type="inferred from homology"/>
<organism evidence="11 12">
    <name type="scientific">Immersiella caudata</name>
    <dbReference type="NCBI Taxonomy" id="314043"/>
    <lineage>
        <taxon>Eukaryota</taxon>
        <taxon>Fungi</taxon>
        <taxon>Dikarya</taxon>
        <taxon>Ascomycota</taxon>
        <taxon>Pezizomycotina</taxon>
        <taxon>Sordariomycetes</taxon>
        <taxon>Sordariomycetidae</taxon>
        <taxon>Sordariales</taxon>
        <taxon>Lasiosphaeriaceae</taxon>
        <taxon>Immersiella</taxon>
    </lineage>
</organism>
<keyword evidence="12" id="KW-1185">Reference proteome</keyword>
<dbReference type="GO" id="GO:0016788">
    <property type="term" value="F:hydrolase activity, acting on ester bonds"/>
    <property type="evidence" value="ECO:0007669"/>
    <property type="project" value="InterPro"/>
</dbReference>
<protein>
    <recommendedName>
        <fullName evidence="4 8">GPI inositol-deacylase</fullName>
        <ecNumber evidence="8">3.1.-.-</ecNumber>
    </recommendedName>
</protein>
<evidence type="ECO:0000256" key="6">
    <source>
        <dbReference type="ARBA" id="ARBA00023128"/>
    </source>
</evidence>
<dbReference type="GO" id="GO:0005739">
    <property type="term" value="C:mitochondrion"/>
    <property type="evidence" value="ECO:0007669"/>
    <property type="project" value="UniProtKB-SubCell"/>
</dbReference>
<keyword evidence="8" id="KW-0653">Protein transport</keyword>
<feature type="region of interest" description="Disordered" evidence="9">
    <location>
        <begin position="309"/>
        <end position="336"/>
    </location>
</feature>
<dbReference type="InterPro" id="IPR012908">
    <property type="entry name" value="PGAP1-ab_dom-like"/>
</dbReference>
<reference evidence="11" key="1">
    <citation type="submission" date="2023-06" db="EMBL/GenBank/DDBJ databases">
        <title>Genome-scale phylogeny and comparative genomics of the fungal order Sordariales.</title>
        <authorList>
            <consortium name="Lawrence Berkeley National Laboratory"/>
            <person name="Hensen N."/>
            <person name="Bonometti L."/>
            <person name="Westerberg I."/>
            <person name="Brannstrom I.O."/>
            <person name="Guillou S."/>
            <person name="Cros-Aarteil S."/>
            <person name="Calhoun S."/>
            <person name="Haridas S."/>
            <person name="Kuo A."/>
            <person name="Mondo S."/>
            <person name="Pangilinan J."/>
            <person name="Riley R."/>
            <person name="Labutti K."/>
            <person name="Andreopoulos B."/>
            <person name="Lipzen A."/>
            <person name="Chen C."/>
            <person name="Yanf M."/>
            <person name="Daum C."/>
            <person name="Ng V."/>
            <person name="Clum A."/>
            <person name="Steindorff A."/>
            <person name="Ohm R."/>
            <person name="Martin F."/>
            <person name="Silar P."/>
            <person name="Natvig D."/>
            <person name="Lalanne C."/>
            <person name="Gautier V."/>
            <person name="Ament-Velasquez S.L."/>
            <person name="Kruys A."/>
            <person name="Hutchinson M.I."/>
            <person name="Powell A.J."/>
            <person name="Barry K."/>
            <person name="Miller A.N."/>
            <person name="Grigoriev I.V."/>
            <person name="Debuchy R."/>
            <person name="Gladieux P."/>
            <person name="Thoren M.H."/>
            <person name="Johannesson H."/>
        </authorList>
    </citation>
    <scope>NUCLEOTIDE SEQUENCE</scope>
    <source>
        <strain evidence="11">CBS 606.72</strain>
    </source>
</reference>
<sequence length="336" mass="36692">MRKLGLLKRLGKRSVNSSAPKAESSEARAVRPRSERYGLMLLAGGLDARPDDAGTEQYPVDIIAVHGLNGDAYTTWTHKNGVLWLQDLLPDLLPGCRVFTFGYPSQVVFSTSFAQVQEYARQLLSSLRDVQEHSDKRPRSIIFICHSLGGIVCKQALVFAHEDDATYGGVLKSVTGVVFLGTPHRGSSAATLGSVVGTIVNLPGLPAKSVRTDLLDYLKPGSRQLQDLAISVRNRLANLTVVSFYESEAQYPLPSVIVDQASAVLNIPREDIISLPANHRDLCRFPGETGAYKAVSAAVRRIAKASTWRISPPNRRSTHSSQRSLLSNSRAKDTQF</sequence>
<dbReference type="PANTHER" id="PTHR48182:SF2">
    <property type="entry name" value="PROTEIN SERAC1"/>
    <property type="match status" value="1"/>
</dbReference>
<evidence type="ECO:0000313" key="12">
    <source>
        <dbReference type="Proteomes" id="UP001175000"/>
    </source>
</evidence>
<keyword evidence="8 11" id="KW-0378">Hydrolase</keyword>
<dbReference type="Pfam" id="PF07819">
    <property type="entry name" value="PGAP1"/>
    <property type="match status" value="1"/>
</dbReference>
<evidence type="ECO:0000256" key="5">
    <source>
        <dbReference type="ARBA" id="ARBA00022824"/>
    </source>
</evidence>
<evidence type="ECO:0000256" key="2">
    <source>
        <dbReference type="ARBA" id="ARBA00004173"/>
    </source>
</evidence>
<comment type="function">
    <text evidence="1 8">Involved in inositol deacylation of GPI-anchored proteins which plays important roles in the quality control and ER-associated degradation of GPI-anchored proteins.</text>
</comment>
<evidence type="ECO:0000256" key="4">
    <source>
        <dbReference type="ARBA" id="ARBA00015856"/>
    </source>
</evidence>
<evidence type="ECO:0000313" key="11">
    <source>
        <dbReference type="EMBL" id="KAK0611365.1"/>
    </source>
</evidence>
<name>A0AA39WBZ8_9PEZI</name>